<evidence type="ECO:0000313" key="2">
    <source>
        <dbReference type="Proteomes" id="UP000095546"/>
    </source>
</evidence>
<accession>A0A174AW17</accession>
<reference evidence="1 2" key="1">
    <citation type="submission" date="2015-09" db="EMBL/GenBank/DDBJ databases">
        <authorList>
            <consortium name="Pathogen Informatics"/>
        </authorList>
    </citation>
    <scope>NUCLEOTIDE SEQUENCE [LARGE SCALE GENOMIC DNA]</scope>
    <source>
        <strain evidence="1 2">2789STDY5608828</strain>
    </source>
</reference>
<dbReference type="RefSeq" id="WP_036378285.1">
    <property type="nucleotide sequence ID" value="NZ_CABIWZ010000013.1"/>
</dbReference>
<name>A0A174AW17_9FIRM</name>
<sequence>MKRRKGFIAIVVLLLVAIGVSGYCYQSARTPEYALNELMEGAREHDAQKVQRYADLSSIVTKGYDSSTEILARDIERLHREYPQDWFFCHDTAFMESYIKERRESDLVFINRSLEFFLTPTIAPIGESDEQAKWIAGEAEKFTQHYSAKLQGVERKGGDWAEATFLVTGDDSDYGRLVPQMTVKVELVQKSDGHFQVTHITNTDEIFDPIVKGIEDYWTLQGWQ</sequence>
<dbReference type="Proteomes" id="UP000095546">
    <property type="component" value="Unassembled WGS sequence"/>
</dbReference>
<organism evidence="1 2">
    <name type="scientific">Mitsuokella jalaludinii</name>
    <dbReference type="NCBI Taxonomy" id="187979"/>
    <lineage>
        <taxon>Bacteria</taxon>
        <taxon>Bacillati</taxon>
        <taxon>Bacillota</taxon>
        <taxon>Negativicutes</taxon>
        <taxon>Selenomonadales</taxon>
        <taxon>Selenomonadaceae</taxon>
        <taxon>Mitsuokella</taxon>
    </lineage>
</organism>
<gene>
    <name evidence="1" type="ORF">ERS852385_01702</name>
</gene>
<dbReference type="OrthoDB" id="1664764at2"/>
<evidence type="ECO:0000313" key="1">
    <source>
        <dbReference type="EMBL" id="CUN92353.1"/>
    </source>
</evidence>
<dbReference type="AlphaFoldDB" id="A0A174AW17"/>
<dbReference type="EMBL" id="CYYU01000013">
    <property type="protein sequence ID" value="CUN92353.1"/>
    <property type="molecule type" value="Genomic_DNA"/>
</dbReference>
<protein>
    <submittedName>
        <fullName evidence="1">Uncharacterized protein</fullName>
    </submittedName>
</protein>
<dbReference type="GeneID" id="83710622"/>
<dbReference type="eggNOG" id="ENOG5033TAY">
    <property type="taxonomic scope" value="Bacteria"/>
</dbReference>
<dbReference type="STRING" id="187979.ERS852385_01702"/>
<keyword evidence="2" id="KW-1185">Reference proteome</keyword>
<proteinExistence type="predicted"/>